<organism evidence="6 7">
    <name type="scientific">Lepeophtheirus salmonis</name>
    <name type="common">Salmon louse</name>
    <name type="synonym">Caligus salmonis</name>
    <dbReference type="NCBI Taxonomy" id="72036"/>
    <lineage>
        <taxon>Eukaryota</taxon>
        <taxon>Metazoa</taxon>
        <taxon>Ecdysozoa</taxon>
        <taxon>Arthropoda</taxon>
        <taxon>Crustacea</taxon>
        <taxon>Multicrustacea</taxon>
        <taxon>Hexanauplia</taxon>
        <taxon>Copepoda</taxon>
        <taxon>Siphonostomatoida</taxon>
        <taxon>Caligidae</taxon>
        <taxon>Lepeophtheirus</taxon>
    </lineage>
</organism>
<dbReference type="GO" id="GO:0048731">
    <property type="term" value="P:system development"/>
    <property type="evidence" value="ECO:0007669"/>
    <property type="project" value="UniProtKB-ARBA"/>
</dbReference>
<dbReference type="GO" id="GO:0070161">
    <property type="term" value="C:anchoring junction"/>
    <property type="evidence" value="ECO:0007669"/>
    <property type="project" value="UniProtKB-SubCell"/>
</dbReference>
<dbReference type="GO" id="GO:0009887">
    <property type="term" value="P:animal organ morphogenesis"/>
    <property type="evidence" value="ECO:0007669"/>
    <property type="project" value="UniProtKB-ARBA"/>
</dbReference>
<dbReference type="PRINTS" id="PR00935">
    <property type="entry name" value="BAND41"/>
</dbReference>
<name>A0A7R8H5Y5_LEPSM</name>
<evidence type="ECO:0008006" key="8">
    <source>
        <dbReference type="Google" id="ProtNLM"/>
    </source>
</evidence>
<dbReference type="OrthoDB" id="6589456at2759"/>
<dbReference type="FunFam" id="1.20.80.10:FF:000001">
    <property type="entry name" value="Erythrocyte membrane protein band 4.1"/>
    <property type="match status" value="1"/>
</dbReference>
<keyword evidence="3" id="KW-0677">Repeat</keyword>
<dbReference type="SUPFAM" id="SSF55550">
    <property type="entry name" value="SH2 domain"/>
    <property type="match status" value="1"/>
</dbReference>
<dbReference type="SMART" id="SM01196">
    <property type="entry name" value="FERM_C"/>
    <property type="match status" value="1"/>
</dbReference>
<comment type="subcellular location">
    <subcellularLocation>
        <location evidence="1">Cell junction</location>
    </subcellularLocation>
</comment>
<dbReference type="SUPFAM" id="SSF47031">
    <property type="entry name" value="Second domain of FERM"/>
    <property type="match status" value="1"/>
</dbReference>
<dbReference type="CDD" id="cd14473">
    <property type="entry name" value="FERM_B-lobe"/>
    <property type="match status" value="1"/>
</dbReference>
<dbReference type="InterPro" id="IPR019747">
    <property type="entry name" value="FERM_CS"/>
</dbReference>
<dbReference type="Pfam" id="PF08736">
    <property type="entry name" value="FA"/>
    <property type="match status" value="1"/>
</dbReference>
<evidence type="ECO:0000313" key="6">
    <source>
        <dbReference type="EMBL" id="CAF2871872.1"/>
    </source>
</evidence>
<dbReference type="AlphaFoldDB" id="A0A7R8H5Y5"/>
<dbReference type="Pfam" id="PF00017">
    <property type="entry name" value="SH2"/>
    <property type="match status" value="1"/>
</dbReference>
<dbReference type="PROSITE" id="PS00660">
    <property type="entry name" value="FERM_1"/>
    <property type="match status" value="1"/>
</dbReference>
<dbReference type="SUPFAM" id="SSF50729">
    <property type="entry name" value="PH domain-like"/>
    <property type="match status" value="1"/>
</dbReference>
<dbReference type="InterPro" id="IPR035963">
    <property type="entry name" value="FERM_2"/>
</dbReference>
<dbReference type="PROSITE" id="PS50001">
    <property type="entry name" value="SH2"/>
    <property type="match status" value="1"/>
</dbReference>
<dbReference type="GO" id="GO:0005856">
    <property type="term" value="C:cytoskeleton"/>
    <property type="evidence" value="ECO:0007669"/>
    <property type="project" value="InterPro"/>
</dbReference>
<dbReference type="GO" id="GO:0003779">
    <property type="term" value="F:actin binding"/>
    <property type="evidence" value="ECO:0007669"/>
    <property type="project" value="InterPro"/>
</dbReference>
<dbReference type="InterPro" id="IPR019749">
    <property type="entry name" value="Band_41_domain"/>
</dbReference>
<reference evidence="6" key="1">
    <citation type="submission" date="2021-02" db="EMBL/GenBank/DDBJ databases">
        <authorList>
            <person name="Bekaert M."/>
        </authorList>
    </citation>
    <scope>NUCLEOTIDE SEQUENCE</scope>
    <source>
        <strain evidence="6">IoA-00</strain>
    </source>
</reference>
<dbReference type="GO" id="GO:0007166">
    <property type="term" value="P:cell surface receptor signaling pathway"/>
    <property type="evidence" value="ECO:0007669"/>
    <property type="project" value="UniProtKB-ARBA"/>
</dbReference>
<dbReference type="Gene3D" id="2.30.29.30">
    <property type="entry name" value="Pleckstrin-homology domain (PH domain)/Phosphotyrosine-binding domain (PTB)"/>
    <property type="match status" value="1"/>
</dbReference>
<dbReference type="InterPro" id="IPR018979">
    <property type="entry name" value="FERM_N"/>
</dbReference>
<dbReference type="EMBL" id="HG994581">
    <property type="protein sequence ID" value="CAF2871872.1"/>
    <property type="molecule type" value="Genomic_DNA"/>
</dbReference>
<dbReference type="InterPro" id="IPR029071">
    <property type="entry name" value="Ubiquitin-like_domsf"/>
</dbReference>
<evidence type="ECO:0000256" key="4">
    <source>
        <dbReference type="ARBA" id="ARBA00022949"/>
    </source>
</evidence>
<dbReference type="InterPro" id="IPR000980">
    <property type="entry name" value="SH2"/>
</dbReference>
<dbReference type="GO" id="GO:0022407">
    <property type="term" value="P:regulation of cell-cell adhesion"/>
    <property type="evidence" value="ECO:0007669"/>
    <property type="project" value="UniProtKB-ARBA"/>
</dbReference>
<dbReference type="CDD" id="cd13184">
    <property type="entry name" value="FERM_C_4_1_family"/>
    <property type="match status" value="1"/>
</dbReference>
<evidence type="ECO:0000256" key="3">
    <source>
        <dbReference type="ARBA" id="ARBA00022737"/>
    </source>
</evidence>
<dbReference type="PANTHER" id="PTHR23280:SF21">
    <property type="entry name" value="PROTEIN 4.1 HOMOLOG"/>
    <property type="match status" value="1"/>
</dbReference>
<dbReference type="SMART" id="SM00295">
    <property type="entry name" value="B41"/>
    <property type="match status" value="1"/>
</dbReference>
<dbReference type="SMART" id="SM00252">
    <property type="entry name" value="SH2"/>
    <property type="match status" value="1"/>
</dbReference>
<evidence type="ECO:0000256" key="2">
    <source>
        <dbReference type="ARBA" id="ARBA00022553"/>
    </source>
</evidence>
<proteinExistence type="predicted"/>
<dbReference type="PROSITE" id="PS50057">
    <property type="entry name" value="FERM_3"/>
    <property type="match status" value="1"/>
</dbReference>
<dbReference type="InterPro" id="IPR011993">
    <property type="entry name" value="PH-like_dom_sf"/>
</dbReference>
<dbReference type="InterPro" id="IPR018980">
    <property type="entry name" value="FERM_PH-like_C"/>
</dbReference>
<sequence length="909" mass="103805">MEVEVTLLDGSIIKVELDKKASGNELVDKVSEHLNLVEKDYFGLIYVDKRDKVPNWVSGDRRISKQLGCEPRNCLFQVKFYPPEPAQLSEDLTRYQMCLQIQNDIKTGKLPCSFVTHALLGAYVVQSELGDYDPIEHGNGTEYLQDFDFAPVQSEDLLEKIAEIHRSTIKGQTPAEAELHYLENAKKLAMYGVNLHHAKDSDNVDIMLGVCSSGILVYRDRLRINRFAWPKIIKISYKRNGFFVKLRPGEFEQFESTIGFKLVNHRAAKRLWKICAEHHGFFRLLSPEPKEKFRFPRFGSKFRYSGRTQHQAAVSLKSEKDKNTMDKRMSPIEDEPPGVQNLAIGENLSHPPYGSHSMNLISEKKGFELIHNNSDLMMDALNQSYGGDATGKLESELAPPYDILGNHPPIQKLPSNLNNVISPGSPKSFVKPHVNKSIQEDKIKSTVSSFKPISEPLTLPLHNDDKYVSSSYETNVDDQISTPFNASLRLDGPVEENFAFKSPGDKSFHAITTSVGHMEEENGRKTSFLSKSAVSGSKFDEKTLLSHQNVLHTSTIAGGEADRYEIPKTSPAEDIGTANLRDNNIFLRKGRGFRKTRVEQKVTIQSDGDPIDHDEALAQAIQEATEMNPDMTVEKIEIHQTSQASDAFCYLLQFLRQMIFSFYFIGIVRPSMAKSFVLFVTQFTAKIEGLDQGWKVAQRVLPLLRTRLNFSRASIFEKICGRKSKKSSEECLIEPRLPPPTDLQVDYKSHLVPRMREIINCQFYWGKIDRYEAELLLEGKEEGTFLLRDSVQDEFVFSVSFRRYNRSLHARIEESEHRFSFDCHDPEIHSSESVCRLLEQYKNPSNYLARSVICDHSTYSSVGYLPLPRSLKRVKKYVRFNFHIMLFLTFSSTLEYEVVHLCPFDRRKS</sequence>
<dbReference type="Pfam" id="PF09380">
    <property type="entry name" value="FERM_C"/>
    <property type="match status" value="1"/>
</dbReference>
<dbReference type="InterPro" id="IPR000299">
    <property type="entry name" value="FERM_domain"/>
</dbReference>
<dbReference type="InterPro" id="IPR008379">
    <property type="entry name" value="Band_4.1_C"/>
</dbReference>
<dbReference type="Gene3D" id="3.10.20.90">
    <property type="entry name" value="Phosphatidylinositol 3-kinase Catalytic Subunit, Chain A, domain 1"/>
    <property type="match status" value="1"/>
</dbReference>
<dbReference type="FunFam" id="2.30.29.30:FF:000001">
    <property type="entry name" value="Erythrocyte membrane protein band 4.1"/>
    <property type="match status" value="1"/>
</dbReference>
<keyword evidence="4" id="KW-0965">Cell junction</keyword>
<dbReference type="InterPro" id="IPR014352">
    <property type="entry name" value="FERM/acyl-CoA-bd_prot_sf"/>
</dbReference>
<evidence type="ECO:0000256" key="5">
    <source>
        <dbReference type="ARBA" id="ARBA00022999"/>
    </source>
</evidence>
<keyword evidence="7" id="KW-1185">Reference proteome</keyword>
<dbReference type="Pfam" id="PF00373">
    <property type="entry name" value="FERM_M"/>
    <property type="match status" value="1"/>
</dbReference>
<evidence type="ECO:0000256" key="1">
    <source>
        <dbReference type="ARBA" id="ARBA00004282"/>
    </source>
</evidence>
<keyword evidence="2" id="KW-0597">Phosphoprotein</keyword>
<dbReference type="Pfam" id="PF09379">
    <property type="entry name" value="FERM_N"/>
    <property type="match status" value="1"/>
</dbReference>
<dbReference type="InterPro" id="IPR036860">
    <property type="entry name" value="SH2_dom_sf"/>
</dbReference>
<dbReference type="Gene3D" id="1.20.80.10">
    <property type="match status" value="1"/>
</dbReference>
<protein>
    <recommendedName>
        <fullName evidence="8">Moesin/ezrin/radixin homolog 1</fullName>
    </recommendedName>
</protein>
<dbReference type="GO" id="GO:0031032">
    <property type="term" value="P:actomyosin structure organization"/>
    <property type="evidence" value="ECO:0007669"/>
    <property type="project" value="TreeGrafter"/>
</dbReference>
<dbReference type="InterPro" id="IPR019748">
    <property type="entry name" value="FERM_central"/>
</dbReference>
<dbReference type="InterPro" id="IPR014847">
    <property type="entry name" value="FA"/>
</dbReference>
<evidence type="ECO:0000313" key="7">
    <source>
        <dbReference type="Proteomes" id="UP000675881"/>
    </source>
</evidence>
<dbReference type="SUPFAM" id="SSF54236">
    <property type="entry name" value="Ubiquitin-like"/>
    <property type="match status" value="1"/>
</dbReference>
<dbReference type="Pfam" id="PF05902">
    <property type="entry name" value="4_1_CTD"/>
    <property type="match status" value="1"/>
</dbReference>
<dbReference type="PANTHER" id="PTHR23280">
    <property type="entry name" value="4.1 G PROTEIN"/>
    <property type="match status" value="1"/>
</dbReference>
<dbReference type="GO" id="GO:0005886">
    <property type="term" value="C:plasma membrane"/>
    <property type="evidence" value="ECO:0007669"/>
    <property type="project" value="TreeGrafter"/>
</dbReference>
<gene>
    <name evidence="6" type="ORF">LSAA_6234</name>
</gene>
<dbReference type="Proteomes" id="UP000675881">
    <property type="component" value="Chromosome 2"/>
</dbReference>
<accession>A0A7R8H5Y5</accession>
<dbReference type="Gene3D" id="3.30.505.10">
    <property type="entry name" value="SH2 domain"/>
    <property type="match status" value="1"/>
</dbReference>
<dbReference type="GO" id="GO:0050865">
    <property type="term" value="P:regulation of cell activation"/>
    <property type="evidence" value="ECO:0007669"/>
    <property type="project" value="UniProtKB-ARBA"/>
</dbReference>
<keyword evidence="5" id="KW-0727">SH2 domain</keyword>
<dbReference type="GO" id="GO:0005198">
    <property type="term" value="F:structural molecule activity"/>
    <property type="evidence" value="ECO:0007669"/>
    <property type="project" value="InterPro"/>
</dbReference>